<evidence type="ECO:0000256" key="3">
    <source>
        <dbReference type="ARBA" id="ARBA00022801"/>
    </source>
</evidence>
<dbReference type="InterPro" id="IPR029062">
    <property type="entry name" value="Class_I_gatase-like"/>
</dbReference>
<proteinExistence type="inferred from homology"/>
<dbReference type="RefSeq" id="WP_208466151.1">
    <property type="nucleotide sequence ID" value="NZ_JAGFNS010000002.1"/>
</dbReference>
<dbReference type="EMBL" id="JAGFNS010000002">
    <property type="protein sequence ID" value="MBO3736704.1"/>
    <property type="molecule type" value="Genomic_DNA"/>
</dbReference>
<sequence>MTAAAPTILATTMGFHRGGRAWTPSPVFDLAFRLAGDSEQPRLCLLATGSGDSPSSIVGFYGAFAGSRVQASHVALFEMPNVEDVASHLLAQDVIWVDRGSVVNLLAVWRAHQLDEVLHRCWQAGVVLAGESAGSLCWHAAGSTDAYGPGLSVTSGLGWLPYANAVHYRERRKHFHRAMRDGLMPDIGYATDVGAGLVYRGTDLVEVVVDRSGAGGYRVQVAGGEVVESALPVRRLG</sequence>
<dbReference type="PANTHER" id="PTHR20842">
    <property type="entry name" value="PROTEASE S51 ALPHA-ASPARTYL DIPEPTIDASE"/>
    <property type="match status" value="1"/>
</dbReference>
<reference evidence="5 6" key="1">
    <citation type="submission" date="2021-03" db="EMBL/GenBank/DDBJ databases">
        <title>Actinoplanes flavus sp. nov., a novel actinomycete isolated from Coconut Palm rhizosphere soil.</title>
        <authorList>
            <person name="Luo X."/>
        </authorList>
    </citation>
    <scope>NUCLEOTIDE SEQUENCE [LARGE SCALE GENOMIC DNA]</scope>
    <source>
        <strain evidence="5 6">NEAU-H7</strain>
    </source>
</reference>
<evidence type="ECO:0000313" key="6">
    <source>
        <dbReference type="Proteomes" id="UP000679690"/>
    </source>
</evidence>
<evidence type="ECO:0000256" key="4">
    <source>
        <dbReference type="ARBA" id="ARBA00022825"/>
    </source>
</evidence>
<comment type="similarity">
    <text evidence="1">Belongs to the peptidase S51 family.</text>
</comment>
<name>A0ABS3UD47_9ACTN</name>
<dbReference type="Proteomes" id="UP000679690">
    <property type="component" value="Unassembled WGS sequence"/>
</dbReference>
<keyword evidence="6" id="KW-1185">Reference proteome</keyword>
<dbReference type="InterPro" id="IPR005320">
    <property type="entry name" value="Peptidase_S51"/>
</dbReference>
<dbReference type="PANTHER" id="PTHR20842:SF0">
    <property type="entry name" value="ALPHA-ASPARTYL DIPEPTIDASE"/>
    <property type="match status" value="1"/>
</dbReference>
<gene>
    <name evidence="5" type="ORF">J5X75_04110</name>
</gene>
<accession>A0ABS3UD47</accession>
<keyword evidence="3" id="KW-0378">Hydrolase</keyword>
<protein>
    <submittedName>
        <fullName evidence="5">Peptidase E</fullName>
    </submittedName>
</protein>
<dbReference type="Gene3D" id="3.40.50.880">
    <property type="match status" value="1"/>
</dbReference>
<evidence type="ECO:0000256" key="2">
    <source>
        <dbReference type="ARBA" id="ARBA00022670"/>
    </source>
</evidence>
<keyword evidence="2" id="KW-0645">Protease</keyword>
<dbReference type="Pfam" id="PF03575">
    <property type="entry name" value="Peptidase_S51"/>
    <property type="match status" value="1"/>
</dbReference>
<evidence type="ECO:0000313" key="5">
    <source>
        <dbReference type="EMBL" id="MBO3736704.1"/>
    </source>
</evidence>
<keyword evidence="4" id="KW-0720">Serine protease</keyword>
<dbReference type="SUPFAM" id="SSF52317">
    <property type="entry name" value="Class I glutamine amidotransferase-like"/>
    <property type="match status" value="1"/>
</dbReference>
<evidence type="ECO:0000256" key="1">
    <source>
        <dbReference type="ARBA" id="ARBA00006534"/>
    </source>
</evidence>
<organism evidence="5 6">
    <name type="scientific">Actinoplanes flavus</name>
    <dbReference type="NCBI Taxonomy" id="2820290"/>
    <lineage>
        <taxon>Bacteria</taxon>
        <taxon>Bacillati</taxon>
        <taxon>Actinomycetota</taxon>
        <taxon>Actinomycetes</taxon>
        <taxon>Micromonosporales</taxon>
        <taxon>Micromonosporaceae</taxon>
        <taxon>Actinoplanes</taxon>
    </lineage>
</organism>
<dbReference type="CDD" id="cd03146">
    <property type="entry name" value="GAT1_Peptidase_E"/>
    <property type="match status" value="1"/>
</dbReference>
<comment type="caution">
    <text evidence="5">The sequence shown here is derived from an EMBL/GenBank/DDBJ whole genome shotgun (WGS) entry which is preliminary data.</text>
</comment>